<dbReference type="RefSeq" id="WP_186881910.1">
    <property type="nucleotide sequence ID" value="NZ_JACOGG010000014.1"/>
</dbReference>
<dbReference type="InterPro" id="IPR055170">
    <property type="entry name" value="GFO_IDH_MocA-like_dom"/>
</dbReference>
<evidence type="ECO:0000313" key="2">
    <source>
        <dbReference type="EMBL" id="MBC3936353.1"/>
    </source>
</evidence>
<dbReference type="PANTHER" id="PTHR43377:SF1">
    <property type="entry name" value="BILIVERDIN REDUCTASE A"/>
    <property type="match status" value="1"/>
</dbReference>
<dbReference type="PANTHER" id="PTHR43377">
    <property type="entry name" value="BILIVERDIN REDUCTASE A"/>
    <property type="match status" value="1"/>
</dbReference>
<protein>
    <submittedName>
        <fullName evidence="2">Gfo/Idh/MocA family oxidoreductase</fullName>
    </submittedName>
</protein>
<dbReference type="Pfam" id="PF22725">
    <property type="entry name" value="GFO_IDH_MocA_C3"/>
    <property type="match status" value="1"/>
</dbReference>
<dbReference type="InterPro" id="IPR051450">
    <property type="entry name" value="Gfo/Idh/MocA_Oxidoreductases"/>
</dbReference>
<dbReference type="SUPFAM" id="SSF55347">
    <property type="entry name" value="Glyceraldehyde-3-phosphate dehydrogenase-like, C-terminal domain"/>
    <property type="match status" value="1"/>
</dbReference>
<keyword evidence="3" id="KW-1185">Reference proteome</keyword>
<evidence type="ECO:0000313" key="3">
    <source>
        <dbReference type="Proteomes" id="UP000612361"/>
    </source>
</evidence>
<feature type="domain" description="GFO/IDH/MocA-like oxidoreductase" evidence="1">
    <location>
        <begin position="127"/>
        <end position="207"/>
    </location>
</feature>
<evidence type="ECO:0000259" key="1">
    <source>
        <dbReference type="Pfam" id="PF22725"/>
    </source>
</evidence>
<organism evidence="2 3">
    <name type="scientific">Undibacterium rugosum</name>
    <dbReference type="NCBI Taxonomy" id="2762291"/>
    <lineage>
        <taxon>Bacteria</taxon>
        <taxon>Pseudomonadati</taxon>
        <taxon>Pseudomonadota</taxon>
        <taxon>Betaproteobacteria</taxon>
        <taxon>Burkholderiales</taxon>
        <taxon>Oxalobacteraceae</taxon>
        <taxon>Undibacterium</taxon>
    </lineage>
</organism>
<reference evidence="2" key="1">
    <citation type="submission" date="2020-08" db="EMBL/GenBank/DDBJ databases">
        <title>Novel species isolated from subtropical streams in China.</title>
        <authorList>
            <person name="Lu H."/>
        </authorList>
    </citation>
    <scope>NUCLEOTIDE SEQUENCE</scope>
    <source>
        <strain evidence="2">CY7W</strain>
    </source>
</reference>
<comment type="caution">
    <text evidence="2">The sequence shown here is derived from an EMBL/GenBank/DDBJ whole genome shotgun (WGS) entry which is preliminary data.</text>
</comment>
<dbReference type="Gene3D" id="3.40.50.720">
    <property type="entry name" value="NAD(P)-binding Rossmann-like Domain"/>
    <property type="match status" value="1"/>
</dbReference>
<dbReference type="InterPro" id="IPR036291">
    <property type="entry name" value="NAD(P)-bd_dom_sf"/>
</dbReference>
<name>A0A923I218_9BURK</name>
<dbReference type="Proteomes" id="UP000612361">
    <property type="component" value="Unassembled WGS sequence"/>
</dbReference>
<sequence length="306" mass="34047">MIGTRVLIVGYGSIGSRHTRLLSELGCDVAVVSTREIDFPKRHVTLREGWLAHRPTLVVVANATAAHHAALAELAQLGHAGDVLVEKPVFDHVLPLPANNFRQFRVAYNLRFHPVLSRLCEALATQRVISVQAYVGQYLPNWRPDTDYRLCYSAHADQGGGALLDLSHDLDYLSWMTGSWRRVAATGGHMSPLEINSDDVFFLLYESDRCPVIGVQLNYLDKLGRRQVIVNTADHTYEADLVRSSLKIDGEEVHFPVERDTTYRAMHVAMLSGNPMQACTVQEALDTLALCDAARDAAAGGYWRQR</sequence>
<dbReference type="EMBL" id="JACOGG010000014">
    <property type="protein sequence ID" value="MBC3936353.1"/>
    <property type="molecule type" value="Genomic_DNA"/>
</dbReference>
<dbReference type="AlphaFoldDB" id="A0A923I218"/>
<proteinExistence type="predicted"/>
<dbReference type="Pfam" id="PF13241">
    <property type="entry name" value="NAD_binding_7"/>
    <property type="match status" value="1"/>
</dbReference>
<dbReference type="SUPFAM" id="SSF51735">
    <property type="entry name" value="NAD(P)-binding Rossmann-fold domains"/>
    <property type="match status" value="1"/>
</dbReference>
<gene>
    <name evidence="2" type="ORF">H8K47_13355</name>
</gene>
<dbReference type="Gene3D" id="3.30.360.10">
    <property type="entry name" value="Dihydrodipicolinate Reductase, domain 2"/>
    <property type="match status" value="1"/>
</dbReference>
<accession>A0A923I218</accession>